<keyword evidence="4 13" id="KW-0812">Transmembrane</keyword>
<gene>
    <name evidence="16" type="ORF">H4R18_003635</name>
</gene>
<dbReference type="FunFam" id="3.40.50.300:FF:000479">
    <property type="entry name" value="Multidrug resistance protein 1A"/>
    <property type="match status" value="1"/>
</dbReference>
<reference evidence="16" key="1">
    <citation type="submission" date="2022-07" db="EMBL/GenBank/DDBJ databases">
        <title>Phylogenomic reconstructions and comparative analyses of Kickxellomycotina fungi.</title>
        <authorList>
            <person name="Reynolds N.K."/>
            <person name="Stajich J.E."/>
            <person name="Barry K."/>
            <person name="Grigoriev I.V."/>
            <person name="Crous P."/>
            <person name="Smith M.E."/>
        </authorList>
    </citation>
    <scope>NUCLEOTIDE SEQUENCE</scope>
    <source>
        <strain evidence="16">NBRC 105414</strain>
    </source>
</reference>
<feature type="transmembrane region" description="Helical" evidence="13">
    <location>
        <begin position="994"/>
        <end position="1019"/>
    </location>
</feature>
<dbReference type="Proteomes" id="UP001140217">
    <property type="component" value="Unassembled WGS sequence"/>
</dbReference>
<feature type="transmembrane region" description="Helical" evidence="13">
    <location>
        <begin position="808"/>
        <end position="834"/>
    </location>
</feature>
<feature type="domain" description="ABC transporter" evidence="14">
    <location>
        <begin position="1089"/>
        <end position="1325"/>
    </location>
</feature>
<feature type="domain" description="ABC transporter" evidence="14">
    <location>
        <begin position="421"/>
        <end position="662"/>
    </location>
</feature>
<keyword evidence="17" id="KW-1185">Reference proteome</keyword>
<dbReference type="InterPro" id="IPR036640">
    <property type="entry name" value="ABC1_TM_sf"/>
</dbReference>
<dbReference type="PROSITE" id="PS50929">
    <property type="entry name" value="ABC_TM1F"/>
    <property type="match status" value="2"/>
</dbReference>
<keyword evidence="11" id="KW-0325">Glycoprotein</keyword>
<evidence type="ECO:0000256" key="7">
    <source>
        <dbReference type="ARBA" id="ARBA00022840"/>
    </source>
</evidence>
<keyword evidence="10 13" id="KW-0472">Membrane</keyword>
<dbReference type="GO" id="GO:0090374">
    <property type="term" value="P:oligopeptide export from mitochondrion"/>
    <property type="evidence" value="ECO:0007669"/>
    <property type="project" value="TreeGrafter"/>
</dbReference>
<dbReference type="FunFam" id="3.40.50.300:FF:000205">
    <property type="entry name" value="ABC transporter B family member 4"/>
    <property type="match status" value="1"/>
</dbReference>
<keyword evidence="6" id="KW-0547">Nucleotide-binding</keyword>
<feature type="transmembrane region" description="Helical" evidence="13">
    <location>
        <begin position="359"/>
        <end position="377"/>
    </location>
</feature>
<organism evidence="16 17">
    <name type="scientific">Coemansia javaensis</name>
    <dbReference type="NCBI Taxonomy" id="2761396"/>
    <lineage>
        <taxon>Eukaryota</taxon>
        <taxon>Fungi</taxon>
        <taxon>Fungi incertae sedis</taxon>
        <taxon>Zoopagomycota</taxon>
        <taxon>Kickxellomycotina</taxon>
        <taxon>Kickxellomycetes</taxon>
        <taxon>Kickxellales</taxon>
        <taxon>Kickxellaceae</taxon>
        <taxon>Coemansia</taxon>
    </lineage>
</organism>
<feature type="compositionally biased region" description="Polar residues" evidence="12">
    <location>
        <begin position="11"/>
        <end position="22"/>
    </location>
</feature>
<evidence type="ECO:0000256" key="8">
    <source>
        <dbReference type="ARBA" id="ARBA00022967"/>
    </source>
</evidence>
<dbReference type="GO" id="GO:0016887">
    <property type="term" value="F:ATP hydrolysis activity"/>
    <property type="evidence" value="ECO:0007669"/>
    <property type="project" value="InterPro"/>
</dbReference>
<feature type="region of interest" description="Disordered" evidence="12">
    <location>
        <begin position="670"/>
        <end position="692"/>
    </location>
</feature>
<feature type="transmembrane region" description="Helical" evidence="13">
    <location>
        <begin position="1025"/>
        <end position="1046"/>
    </location>
</feature>
<accession>A0A9W8H8J6</accession>
<dbReference type="InterPro" id="IPR003439">
    <property type="entry name" value="ABC_transporter-like_ATP-bd"/>
</dbReference>
<feature type="region of interest" description="Disordered" evidence="12">
    <location>
        <begin position="704"/>
        <end position="737"/>
    </location>
</feature>
<dbReference type="GO" id="GO:0005524">
    <property type="term" value="F:ATP binding"/>
    <property type="evidence" value="ECO:0007669"/>
    <property type="project" value="UniProtKB-KW"/>
</dbReference>
<evidence type="ECO:0000256" key="13">
    <source>
        <dbReference type="SAM" id="Phobius"/>
    </source>
</evidence>
<keyword evidence="3" id="KW-0813">Transport</keyword>
<feature type="transmembrane region" description="Helical" evidence="13">
    <location>
        <begin position="144"/>
        <end position="167"/>
    </location>
</feature>
<evidence type="ECO:0000256" key="2">
    <source>
        <dbReference type="ARBA" id="ARBA00007577"/>
    </source>
</evidence>
<feature type="transmembrane region" description="Helical" evidence="13">
    <location>
        <begin position="763"/>
        <end position="788"/>
    </location>
</feature>
<dbReference type="Pfam" id="PF00005">
    <property type="entry name" value="ABC_tran"/>
    <property type="match status" value="2"/>
</dbReference>
<comment type="subcellular location">
    <subcellularLocation>
        <location evidence="1">Membrane</location>
        <topology evidence="1">Multi-pass membrane protein</topology>
    </subcellularLocation>
</comment>
<evidence type="ECO:0000256" key="12">
    <source>
        <dbReference type="SAM" id="MobiDB-lite"/>
    </source>
</evidence>
<sequence length="1332" mass="144662">MPAEEKPAARGSQSISEASVSTRGAPADGGSSTSAHDDVEKIDETGLIDIDADADAKAQAAAEAAKTEPPVPVHQLFRFATKRDVVLTIVGTGFSCAAGVITPVMIIIFSKLLGVILEYNSRMADGNTKSANDYLGHESRHYCLLFFILGIVMWVTSFGVNACWAMAAENQGLRIRKLYYRSILRQDIGWFDTVKTGDLTTRITNDVNLVQEGLGEKVGFVFMNVVAFVTAFIIAFVKGWKLAFICLCVIPCIAAAGGYIGVTVSKLIAFAQDKTAASGAIADEVLSGIRTVMAFNGQAREIARYDNMIEGSYKFGRKTGFILGASIGIIQGFIFVMYCVGFNFGSWRLREGEYQPDQVINVIIVLLVGGFMLSGAAPNVSAIVTAQGSAGKVFSIIDRVSPIDPLDTEHGIKVERIRGDISFRDIHFSYPSRPDVPILRGFNLEIRPGQKVALVGESGCGKSTTIGLIERFYDPAQGDVLIDGVNIKEYNIGSLRQRIGIVTQEPVLFSASIMQNIRWGAIDPETSPPTDDEVIEAAKAANAHPFISQLPNGYNTLVGEGGALLSGGQKQRIAIARAIIRNPDVLLLDEATSALDTASERLVQDALDKLSANRTTISIAHRLSTIRNCDQIYVVREGVVSENGTHDELVRRDGEYAAMVRAQELRQAVRSKLDDDGADPVANEDEEGDVDELISKELKEQALDLKTTTRNTTDTARDGDAGAAASSVASGGKRRGARKPIAEVSDMRLLWRLLRRYRGSMRAAIPGVFLAMIDGAAMPCFSLVFTRALTALSLPLSMSDEIKRRTDLYANLFLVFSAAGGIAMFGRIGLFHIAGENTTRQLRHDMFVKFMTLEAGYFDDEKNGTGALTSRLATDAENFNKVVGTFISTATSTTATIICAATIAFVYEWRIALLMLACWPFQMYAQYWQARATWGSSERLRASFEKSGQSAAETIRSIRTVTTLRREETFMRIFDEMNDEPHTGSVRSALLGSVGFGFAMACNMFVNALVFFAGCRFIINGWTDVNGLMFSMMSTMFASMSIGMLAQVIPMLTKGAVASRSICTTLERQTAINGIDPTGSTTPTFDGNVSFDNIKFSYPIRPDTRILKGISFEGLTGKSVALVGASGSGKSTSILLAQRLYDAAAGTVAVEGLGVRDWNIMAMRDNMAIVGQEPILFNYTIGENIAYGKPGATQLEIEAAAKEANIYNFVRSLPDGFNTNVGQKGGRLSGGQKQRVAIARALVRKPKLLLLDEATAALDSRSEKIVQKVLDRASKDRTTLTVAHRLSTIQDCDMIVVFKNGRIVERGTHDELLALKGTYYLLVQQQSLQVTH</sequence>
<evidence type="ECO:0000256" key="9">
    <source>
        <dbReference type="ARBA" id="ARBA00022989"/>
    </source>
</evidence>
<protein>
    <submittedName>
        <fullName evidence="16">Uncharacterized protein</fullName>
    </submittedName>
</protein>
<dbReference type="SUPFAM" id="SSF90123">
    <property type="entry name" value="ABC transporter transmembrane region"/>
    <property type="match status" value="2"/>
</dbReference>
<feature type="transmembrane region" description="Helical" evidence="13">
    <location>
        <begin position="321"/>
        <end position="347"/>
    </location>
</feature>
<keyword evidence="8" id="KW-1278">Translocase</keyword>
<dbReference type="PROSITE" id="PS50893">
    <property type="entry name" value="ABC_TRANSPORTER_2"/>
    <property type="match status" value="2"/>
</dbReference>
<evidence type="ECO:0000256" key="5">
    <source>
        <dbReference type="ARBA" id="ARBA00022737"/>
    </source>
</evidence>
<dbReference type="CDD" id="cd18578">
    <property type="entry name" value="ABC_6TM_Pgp_ABCB1_D2_like"/>
    <property type="match status" value="1"/>
</dbReference>
<dbReference type="Gene3D" id="3.40.50.300">
    <property type="entry name" value="P-loop containing nucleotide triphosphate hydrolases"/>
    <property type="match status" value="2"/>
</dbReference>
<dbReference type="InterPro" id="IPR039421">
    <property type="entry name" value="Type_1_exporter"/>
</dbReference>
<evidence type="ECO:0000256" key="4">
    <source>
        <dbReference type="ARBA" id="ARBA00022692"/>
    </source>
</evidence>
<dbReference type="InterPro" id="IPR017871">
    <property type="entry name" value="ABC_transporter-like_CS"/>
</dbReference>
<evidence type="ECO:0000313" key="17">
    <source>
        <dbReference type="Proteomes" id="UP001140217"/>
    </source>
</evidence>
<feature type="transmembrane region" description="Helical" evidence="13">
    <location>
        <begin position="85"/>
        <end position="109"/>
    </location>
</feature>
<dbReference type="GO" id="GO:0015421">
    <property type="term" value="F:ABC-type oligopeptide transporter activity"/>
    <property type="evidence" value="ECO:0007669"/>
    <property type="project" value="TreeGrafter"/>
</dbReference>
<comment type="similarity">
    <text evidence="2">Belongs to the ABC transporter superfamily. ABCB family. Multidrug resistance exporter (TC 3.A.1.201) subfamily.</text>
</comment>
<feature type="domain" description="ABC transmembrane type-1" evidence="15">
    <location>
        <begin position="89"/>
        <end position="385"/>
    </location>
</feature>
<feature type="region of interest" description="Disordered" evidence="12">
    <location>
        <begin position="1"/>
        <end position="40"/>
    </location>
</feature>
<dbReference type="GO" id="GO:0005743">
    <property type="term" value="C:mitochondrial inner membrane"/>
    <property type="evidence" value="ECO:0007669"/>
    <property type="project" value="TreeGrafter"/>
</dbReference>
<dbReference type="SMART" id="SM00382">
    <property type="entry name" value="AAA"/>
    <property type="match status" value="2"/>
</dbReference>
<dbReference type="CDD" id="cd03249">
    <property type="entry name" value="ABC_MTABC3_MDL1_MDL2"/>
    <property type="match status" value="2"/>
</dbReference>
<feature type="domain" description="ABC transmembrane type-1" evidence="15">
    <location>
        <begin position="767"/>
        <end position="1054"/>
    </location>
</feature>
<feature type="transmembrane region" description="Helical" evidence="13">
    <location>
        <begin position="218"/>
        <end position="236"/>
    </location>
</feature>
<evidence type="ECO:0000259" key="15">
    <source>
        <dbReference type="PROSITE" id="PS50929"/>
    </source>
</evidence>
<dbReference type="SUPFAM" id="SSF52540">
    <property type="entry name" value="P-loop containing nucleoside triphosphate hydrolases"/>
    <property type="match status" value="2"/>
</dbReference>
<evidence type="ECO:0000259" key="14">
    <source>
        <dbReference type="PROSITE" id="PS50893"/>
    </source>
</evidence>
<dbReference type="PANTHER" id="PTHR43394">
    <property type="entry name" value="ATP-DEPENDENT PERMEASE MDL1, MITOCHONDRIAL"/>
    <property type="match status" value="1"/>
</dbReference>
<dbReference type="InterPro" id="IPR003593">
    <property type="entry name" value="AAA+_ATPase"/>
</dbReference>
<dbReference type="EMBL" id="JANBUL010000149">
    <property type="protein sequence ID" value="KAJ2780131.1"/>
    <property type="molecule type" value="Genomic_DNA"/>
</dbReference>
<comment type="caution">
    <text evidence="16">The sequence shown here is derived from an EMBL/GenBank/DDBJ whole genome shotgun (WGS) entry which is preliminary data.</text>
</comment>
<evidence type="ECO:0000256" key="1">
    <source>
        <dbReference type="ARBA" id="ARBA00004141"/>
    </source>
</evidence>
<evidence type="ECO:0000313" key="16">
    <source>
        <dbReference type="EMBL" id="KAJ2780131.1"/>
    </source>
</evidence>
<dbReference type="InterPro" id="IPR027417">
    <property type="entry name" value="P-loop_NTPase"/>
</dbReference>
<keyword evidence="9 13" id="KW-1133">Transmembrane helix</keyword>
<dbReference type="InterPro" id="IPR011527">
    <property type="entry name" value="ABC1_TM_dom"/>
</dbReference>
<dbReference type="Gene3D" id="1.20.1560.10">
    <property type="entry name" value="ABC transporter type 1, transmembrane domain"/>
    <property type="match status" value="2"/>
</dbReference>
<dbReference type="OrthoDB" id="6500128at2759"/>
<proteinExistence type="inferred from homology"/>
<dbReference type="Pfam" id="PF00664">
    <property type="entry name" value="ABC_membrane"/>
    <property type="match status" value="2"/>
</dbReference>
<name>A0A9W8H8J6_9FUNG</name>
<keyword evidence="7" id="KW-0067">ATP-binding</keyword>
<evidence type="ECO:0000256" key="11">
    <source>
        <dbReference type="ARBA" id="ARBA00023180"/>
    </source>
</evidence>
<dbReference type="CDD" id="cd18577">
    <property type="entry name" value="ABC_6TM_Pgp_ABCB1_D1_like"/>
    <property type="match status" value="1"/>
</dbReference>
<evidence type="ECO:0000256" key="3">
    <source>
        <dbReference type="ARBA" id="ARBA00022448"/>
    </source>
</evidence>
<feature type="transmembrane region" description="Helical" evidence="13">
    <location>
        <begin position="242"/>
        <end position="262"/>
    </location>
</feature>
<dbReference type="PANTHER" id="PTHR43394:SF27">
    <property type="entry name" value="ATP-DEPENDENT TRANSLOCASE ABCB1-LIKE"/>
    <property type="match status" value="1"/>
</dbReference>
<dbReference type="PROSITE" id="PS00211">
    <property type="entry name" value="ABC_TRANSPORTER_1"/>
    <property type="match status" value="2"/>
</dbReference>
<evidence type="ECO:0000256" key="6">
    <source>
        <dbReference type="ARBA" id="ARBA00022741"/>
    </source>
</evidence>
<evidence type="ECO:0000256" key="10">
    <source>
        <dbReference type="ARBA" id="ARBA00023136"/>
    </source>
</evidence>
<feature type="compositionally biased region" description="Acidic residues" evidence="12">
    <location>
        <begin position="676"/>
        <end position="692"/>
    </location>
</feature>
<keyword evidence="5" id="KW-0677">Repeat</keyword>
<feature type="compositionally biased region" description="Low complexity" evidence="12">
    <location>
        <begin position="721"/>
        <end position="731"/>
    </location>
</feature>